<feature type="transmembrane region" description="Helical" evidence="1">
    <location>
        <begin position="71"/>
        <end position="95"/>
    </location>
</feature>
<dbReference type="EMBL" id="FNBS01000002">
    <property type="protein sequence ID" value="SDF03442.1"/>
    <property type="molecule type" value="Genomic_DNA"/>
</dbReference>
<name>A0A1G7HSM4_THETY</name>
<evidence type="ECO:0000313" key="2">
    <source>
        <dbReference type="EMBL" id="SDF03442.1"/>
    </source>
</evidence>
<reference evidence="2 3" key="1">
    <citation type="submission" date="2016-10" db="EMBL/GenBank/DDBJ databases">
        <authorList>
            <person name="de Groot N.N."/>
        </authorList>
    </citation>
    <scope>NUCLEOTIDE SEQUENCE [LARGE SCALE GENOMIC DNA]</scope>
    <source>
        <strain evidence="2 3">DSM 569</strain>
    </source>
</reference>
<protein>
    <submittedName>
        <fullName evidence="2">Uncharacterized protein</fullName>
    </submittedName>
</protein>
<dbReference type="Proteomes" id="UP000183404">
    <property type="component" value="Unassembled WGS sequence"/>
</dbReference>
<feature type="transmembrane region" description="Helical" evidence="1">
    <location>
        <begin position="37"/>
        <end position="59"/>
    </location>
</feature>
<keyword evidence="1" id="KW-0812">Transmembrane</keyword>
<sequence length="100" mass="10578">MPQTPIQPANIQPVTPQEFATKVAQALSVLTQVIGSIIMPLAGFIFTVSIIMFILGSIFHASTLRRAGAGGMIGVSVGVLLYYAIPTIFGVLQVVSQSFK</sequence>
<dbReference type="AlphaFoldDB" id="A0A1G7HSM4"/>
<accession>A0A1G7HSM4</accession>
<evidence type="ECO:0000256" key="1">
    <source>
        <dbReference type="SAM" id="Phobius"/>
    </source>
</evidence>
<gene>
    <name evidence="2" type="ORF">SAMN04244560_00143</name>
</gene>
<dbReference type="RefSeq" id="WP_074591923.1">
    <property type="nucleotide sequence ID" value="NZ_FNBS01000002.1"/>
</dbReference>
<evidence type="ECO:0000313" key="3">
    <source>
        <dbReference type="Proteomes" id="UP000183404"/>
    </source>
</evidence>
<proteinExistence type="predicted"/>
<organism evidence="2 3">
    <name type="scientific">Thermoanaerobacter thermohydrosulfuricus</name>
    <name type="common">Clostridium thermohydrosulfuricum</name>
    <dbReference type="NCBI Taxonomy" id="1516"/>
    <lineage>
        <taxon>Bacteria</taxon>
        <taxon>Bacillati</taxon>
        <taxon>Bacillota</taxon>
        <taxon>Clostridia</taxon>
        <taxon>Thermoanaerobacterales</taxon>
        <taxon>Thermoanaerobacteraceae</taxon>
        <taxon>Thermoanaerobacter</taxon>
    </lineage>
</organism>
<keyword evidence="1" id="KW-1133">Transmembrane helix</keyword>
<keyword evidence="1" id="KW-0472">Membrane</keyword>